<name>A0ABQ9Y606_9EUKA</name>
<dbReference type="EMBL" id="JARBJD010000031">
    <property type="protein sequence ID" value="KAK2959186.1"/>
    <property type="molecule type" value="Genomic_DNA"/>
</dbReference>
<dbReference type="Gene3D" id="3.40.50.10190">
    <property type="entry name" value="BRCT domain"/>
    <property type="match status" value="1"/>
</dbReference>
<dbReference type="Proteomes" id="UP001281761">
    <property type="component" value="Unassembled WGS sequence"/>
</dbReference>
<dbReference type="InterPro" id="IPR036420">
    <property type="entry name" value="BRCT_dom_sf"/>
</dbReference>
<protein>
    <recommendedName>
        <fullName evidence="1">BRCT domain-containing protein</fullName>
    </recommendedName>
</protein>
<dbReference type="SUPFAM" id="SSF52113">
    <property type="entry name" value="BRCT domain"/>
    <property type="match status" value="1"/>
</dbReference>
<evidence type="ECO:0000313" key="2">
    <source>
        <dbReference type="EMBL" id="KAK2959186.1"/>
    </source>
</evidence>
<accession>A0ABQ9Y606</accession>
<sequence length="166" mass="19038">MSTTSFISFSSTGQDLQAVSKNEHSGRLAAEENGDTKWLDRYHKELDKQQAIPQYDLFSGIHAFFSTGTETLSSFHLQKIFHLYGGTPHRFFAKGQLTYWFTDRVCYAREKALHNSKVVAIDPSWVMKCVDAKKLVPIDQFIVTTPKETNSITKFFKKKPAQRDDH</sequence>
<reference evidence="2 3" key="1">
    <citation type="journal article" date="2022" name="bioRxiv">
        <title>Genomics of Preaxostyla Flagellates Illuminates Evolutionary Transitions and the Path Towards Mitochondrial Loss.</title>
        <authorList>
            <person name="Novak L.V.F."/>
            <person name="Treitli S.C."/>
            <person name="Pyrih J."/>
            <person name="Halakuc P."/>
            <person name="Pipaliya S.V."/>
            <person name="Vacek V."/>
            <person name="Brzon O."/>
            <person name="Soukal P."/>
            <person name="Eme L."/>
            <person name="Dacks J.B."/>
            <person name="Karnkowska A."/>
            <person name="Elias M."/>
            <person name="Hampl V."/>
        </authorList>
    </citation>
    <scope>NUCLEOTIDE SEQUENCE [LARGE SCALE GENOMIC DNA]</scope>
    <source>
        <strain evidence="2">NAU3</strain>
        <tissue evidence="2">Gut</tissue>
    </source>
</reference>
<keyword evidence="3" id="KW-1185">Reference proteome</keyword>
<dbReference type="InterPro" id="IPR001357">
    <property type="entry name" value="BRCT_dom"/>
</dbReference>
<evidence type="ECO:0000313" key="3">
    <source>
        <dbReference type="Proteomes" id="UP001281761"/>
    </source>
</evidence>
<gene>
    <name evidence="2" type="ORF">BLNAU_5744</name>
</gene>
<feature type="domain" description="BRCT" evidence="1">
    <location>
        <begin position="53"/>
        <end position="143"/>
    </location>
</feature>
<evidence type="ECO:0000259" key="1">
    <source>
        <dbReference type="PROSITE" id="PS50172"/>
    </source>
</evidence>
<comment type="caution">
    <text evidence="2">The sequence shown here is derived from an EMBL/GenBank/DDBJ whole genome shotgun (WGS) entry which is preliminary data.</text>
</comment>
<proteinExistence type="predicted"/>
<dbReference type="PROSITE" id="PS50172">
    <property type="entry name" value="BRCT"/>
    <property type="match status" value="1"/>
</dbReference>
<organism evidence="2 3">
    <name type="scientific">Blattamonas nauphoetae</name>
    <dbReference type="NCBI Taxonomy" id="2049346"/>
    <lineage>
        <taxon>Eukaryota</taxon>
        <taxon>Metamonada</taxon>
        <taxon>Preaxostyla</taxon>
        <taxon>Oxymonadida</taxon>
        <taxon>Blattamonas</taxon>
    </lineage>
</organism>